<sequence>MSGCKGFGKHSNKRRYGNSLETGKPFPPPGGFYVMWQSGPPDDRYERFPSTKSEKL</sequence>
<evidence type="ECO:0000313" key="3">
    <source>
        <dbReference type="Proteomes" id="UP001470230"/>
    </source>
</evidence>
<feature type="region of interest" description="Disordered" evidence="1">
    <location>
        <begin position="1"/>
        <end position="38"/>
    </location>
</feature>
<comment type="caution">
    <text evidence="2">The sequence shown here is derived from an EMBL/GenBank/DDBJ whole genome shotgun (WGS) entry which is preliminary data.</text>
</comment>
<feature type="compositionally biased region" description="Basic residues" evidence="1">
    <location>
        <begin position="7"/>
        <end position="16"/>
    </location>
</feature>
<accession>A0ABR2H2F9</accession>
<reference evidence="2 3" key="1">
    <citation type="submission" date="2024-04" db="EMBL/GenBank/DDBJ databases">
        <title>Tritrichomonas musculus Genome.</title>
        <authorList>
            <person name="Alves-Ferreira E."/>
            <person name="Grigg M."/>
            <person name="Lorenzi H."/>
            <person name="Galac M."/>
        </authorList>
    </citation>
    <scope>NUCLEOTIDE SEQUENCE [LARGE SCALE GENOMIC DNA]</scope>
    <source>
        <strain evidence="2 3">EAF2021</strain>
    </source>
</reference>
<protein>
    <submittedName>
        <fullName evidence="2">Uncharacterized protein</fullName>
    </submittedName>
</protein>
<dbReference type="Proteomes" id="UP001470230">
    <property type="component" value="Unassembled WGS sequence"/>
</dbReference>
<organism evidence="2 3">
    <name type="scientific">Tritrichomonas musculus</name>
    <dbReference type="NCBI Taxonomy" id="1915356"/>
    <lineage>
        <taxon>Eukaryota</taxon>
        <taxon>Metamonada</taxon>
        <taxon>Parabasalia</taxon>
        <taxon>Tritrichomonadida</taxon>
        <taxon>Tritrichomonadidae</taxon>
        <taxon>Tritrichomonas</taxon>
    </lineage>
</organism>
<evidence type="ECO:0000313" key="2">
    <source>
        <dbReference type="EMBL" id="KAK8840048.1"/>
    </source>
</evidence>
<proteinExistence type="predicted"/>
<keyword evidence="3" id="KW-1185">Reference proteome</keyword>
<evidence type="ECO:0000256" key="1">
    <source>
        <dbReference type="SAM" id="MobiDB-lite"/>
    </source>
</evidence>
<name>A0ABR2H2F9_9EUKA</name>
<gene>
    <name evidence="2" type="ORF">M9Y10_030981</name>
</gene>
<dbReference type="EMBL" id="JAPFFF010000048">
    <property type="protein sequence ID" value="KAK8840048.1"/>
    <property type="molecule type" value="Genomic_DNA"/>
</dbReference>